<dbReference type="InterPro" id="IPR011032">
    <property type="entry name" value="GroES-like_sf"/>
</dbReference>
<dbReference type="PANTHER" id="PTHR43205:SF12">
    <property type="entry name" value="OS06G0602900 PROTEIN"/>
    <property type="match status" value="1"/>
</dbReference>
<gene>
    <name evidence="1" type="ORF">PIB30_066076</name>
</gene>
<evidence type="ECO:0000313" key="2">
    <source>
        <dbReference type="Proteomes" id="UP001341840"/>
    </source>
</evidence>
<accession>A0ABU6WNV4</accession>
<dbReference type="Proteomes" id="UP001341840">
    <property type="component" value="Unassembled WGS sequence"/>
</dbReference>
<sequence>AIDGPVIGKVVASGSNKFEKSDLVLGEFTWAEYSLVKETSILRKLDSSEFPLTYHLGVLGTSTFVE</sequence>
<feature type="non-terminal residue" evidence="1">
    <location>
        <position position="1"/>
    </location>
</feature>
<name>A0ABU6WNV4_9FABA</name>
<keyword evidence="2" id="KW-1185">Reference proteome</keyword>
<organism evidence="1 2">
    <name type="scientific">Stylosanthes scabra</name>
    <dbReference type="NCBI Taxonomy" id="79078"/>
    <lineage>
        <taxon>Eukaryota</taxon>
        <taxon>Viridiplantae</taxon>
        <taxon>Streptophyta</taxon>
        <taxon>Embryophyta</taxon>
        <taxon>Tracheophyta</taxon>
        <taxon>Spermatophyta</taxon>
        <taxon>Magnoliopsida</taxon>
        <taxon>eudicotyledons</taxon>
        <taxon>Gunneridae</taxon>
        <taxon>Pentapetalae</taxon>
        <taxon>rosids</taxon>
        <taxon>fabids</taxon>
        <taxon>Fabales</taxon>
        <taxon>Fabaceae</taxon>
        <taxon>Papilionoideae</taxon>
        <taxon>50 kb inversion clade</taxon>
        <taxon>dalbergioids sensu lato</taxon>
        <taxon>Dalbergieae</taxon>
        <taxon>Pterocarpus clade</taxon>
        <taxon>Stylosanthes</taxon>
    </lineage>
</organism>
<dbReference type="Gene3D" id="3.90.180.10">
    <property type="entry name" value="Medium-chain alcohol dehydrogenases, catalytic domain"/>
    <property type="match status" value="1"/>
</dbReference>
<dbReference type="PANTHER" id="PTHR43205">
    <property type="entry name" value="PROSTAGLANDIN REDUCTASE"/>
    <property type="match status" value="1"/>
</dbReference>
<dbReference type="SUPFAM" id="SSF50129">
    <property type="entry name" value="GroES-like"/>
    <property type="match status" value="1"/>
</dbReference>
<dbReference type="EMBL" id="JASCZI010181911">
    <property type="protein sequence ID" value="MED6186373.1"/>
    <property type="molecule type" value="Genomic_DNA"/>
</dbReference>
<proteinExistence type="predicted"/>
<evidence type="ECO:0000313" key="1">
    <source>
        <dbReference type="EMBL" id="MED6186373.1"/>
    </source>
</evidence>
<dbReference type="InterPro" id="IPR045010">
    <property type="entry name" value="MDR_fam"/>
</dbReference>
<comment type="caution">
    <text evidence="1">The sequence shown here is derived from an EMBL/GenBank/DDBJ whole genome shotgun (WGS) entry which is preliminary data.</text>
</comment>
<protein>
    <submittedName>
        <fullName evidence="1">Uncharacterized protein</fullName>
    </submittedName>
</protein>
<reference evidence="1 2" key="1">
    <citation type="journal article" date="2023" name="Plants (Basel)">
        <title>Bridging the Gap: Combining Genomics and Transcriptomics Approaches to Understand Stylosanthes scabra, an Orphan Legume from the Brazilian Caatinga.</title>
        <authorList>
            <person name="Ferreira-Neto J.R.C."/>
            <person name="da Silva M.D."/>
            <person name="Binneck E."/>
            <person name="de Melo N.F."/>
            <person name="da Silva R.H."/>
            <person name="de Melo A.L.T.M."/>
            <person name="Pandolfi V."/>
            <person name="Bustamante F.O."/>
            <person name="Brasileiro-Vidal A.C."/>
            <person name="Benko-Iseppon A.M."/>
        </authorList>
    </citation>
    <scope>NUCLEOTIDE SEQUENCE [LARGE SCALE GENOMIC DNA]</scope>
    <source>
        <tissue evidence="1">Leaves</tissue>
    </source>
</reference>